<evidence type="ECO:0000256" key="1">
    <source>
        <dbReference type="SAM" id="SignalP"/>
    </source>
</evidence>
<evidence type="ECO:0000259" key="2">
    <source>
        <dbReference type="Pfam" id="PF19780"/>
    </source>
</evidence>
<proteinExistence type="predicted"/>
<feature type="domain" description="DUF6265" evidence="2">
    <location>
        <begin position="42"/>
        <end position="152"/>
    </location>
</feature>
<protein>
    <recommendedName>
        <fullName evidence="2">DUF6265 domain-containing protein</fullName>
    </recommendedName>
</protein>
<dbReference type="Proteomes" id="UP001197214">
    <property type="component" value="Unassembled WGS sequence"/>
</dbReference>
<dbReference type="InterPro" id="IPR046232">
    <property type="entry name" value="DUF6265"/>
</dbReference>
<dbReference type="RefSeq" id="WP_219237725.1">
    <property type="nucleotide sequence ID" value="NZ_JAHWZX010000005.1"/>
</dbReference>
<feature type="signal peptide" evidence="1">
    <location>
        <begin position="1"/>
        <end position="21"/>
    </location>
</feature>
<organism evidence="3 4">
    <name type="scientific">Stakelama flava</name>
    <dbReference type="NCBI Taxonomy" id="2860338"/>
    <lineage>
        <taxon>Bacteria</taxon>
        <taxon>Pseudomonadati</taxon>
        <taxon>Pseudomonadota</taxon>
        <taxon>Alphaproteobacteria</taxon>
        <taxon>Sphingomonadales</taxon>
        <taxon>Sphingomonadaceae</taxon>
        <taxon>Stakelama</taxon>
    </lineage>
</organism>
<keyword evidence="4" id="KW-1185">Reference proteome</keyword>
<name>A0ABS6XKZ8_9SPHN</name>
<gene>
    <name evidence="3" type="ORF">KY084_06905</name>
</gene>
<dbReference type="EMBL" id="JAHWZX010000005">
    <property type="protein sequence ID" value="MBW4330604.1"/>
    <property type="molecule type" value="Genomic_DNA"/>
</dbReference>
<comment type="caution">
    <text evidence="3">The sequence shown here is derived from an EMBL/GenBank/DDBJ whole genome shotgun (WGS) entry which is preliminary data.</text>
</comment>
<reference evidence="3 4" key="1">
    <citation type="submission" date="2021-07" db="EMBL/GenBank/DDBJ databases">
        <title>Stakelama flava sp. nov., a novel endophytic bacterium isolated from branch of Kandelia candel.</title>
        <authorList>
            <person name="Tuo L."/>
        </authorList>
    </citation>
    <scope>NUCLEOTIDE SEQUENCE [LARGE SCALE GENOMIC DNA]</scope>
    <source>
        <strain evidence="3 4">CBK3Z-3</strain>
    </source>
</reference>
<sequence>MANLPALCVAVALTVSTPAAAQNVRSAQPGVPPAVADINSLSWLAGSWEGEGMGARASETYSAPTSGQIAGHFVMAGEDGKVAFYELMQIVPRGESLVYRLRHFNADLTGWEDAKGGKAVEFPLLAVEGEDFYFDGLTLDRDGDDALTVWVAIEQDGTVEEVPFRYHRMD</sequence>
<dbReference type="Pfam" id="PF19780">
    <property type="entry name" value="DUF6265"/>
    <property type="match status" value="1"/>
</dbReference>
<keyword evidence="1" id="KW-0732">Signal</keyword>
<evidence type="ECO:0000313" key="3">
    <source>
        <dbReference type="EMBL" id="MBW4330604.1"/>
    </source>
</evidence>
<accession>A0ABS6XKZ8</accession>
<feature type="chain" id="PRO_5046465453" description="DUF6265 domain-containing protein" evidence="1">
    <location>
        <begin position="22"/>
        <end position="170"/>
    </location>
</feature>
<evidence type="ECO:0000313" key="4">
    <source>
        <dbReference type="Proteomes" id="UP001197214"/>
    </source>
</evidence>